<dbReference type="InterPro" id="IPR050651">
    <property type="entry name" value="Plant_Cytochrome_P450_Monoox"/>
</dbReference>
<keyword evidence="10 11" id="KW-0472">Membrane</keyword>
<evidence type="ECO:0000256" key="8">
    <source>
        <dbReference type="ARBA" id="ARBA00023004"/>
    </source>
</evidence>
<dbReference type="Gene3D" id="1.10.630.10">
    <property type="entry name" value="Cytochrome P450"/>
    <property type="match status" value="2"/>
</dbReference>
<protein>
    <recommendedName>
        <fullName evidence="14">Cytochrome P450</fullName>
    </recommendedName>
</protein>
<evidence type="ECO:0000256" key="3">
    <source>
        <dbReference type="ARBA" id="ARBA00022617"/>
    </source>
</evidence>
<keyword evidence="5" id="KW-0479">Metal-binding</keyword>
<proteinExistence type="inferred from homology"/>
<name>A0AAV5JQ59_9ROSI</name>
<dbReference type="Proteomes" id="UP001054252">
    <property type="component" value="Unassembled WGS sequence"/>
</dbReference>
<evidence type="ECO:0000256" key="11">
    <source>
        <dbReference type="SAM" id="Phobius"/>
    </source>
</evidence>
<accession>A0AAV5JQ59</accession>
<gene>
    <name evidence="12" type="ORF">SLEP1_g27316</name>
</gene>
<dbReference type="EMBL" id="BPVZ01000046">
    <property type="protein sequence ID" value="GKV16714.1"/>
    <property type="molecule type" value="Genomic_DNA"/>
</dbReference>
<evidence type="ECO:0000256" key="7">
    <source>
        <dbReference type="ARBA" id="ARBA00023002"/>
    </source>
</evidence>
<feature type="transmembrane region" description="Helical" evidence="11">
    <location>
        <begin position="6"/>
        <end position="24"/>
    </location>
</feature>
<evidence type="ECO:0000256" key="4">
    <source>
        <dbReference type="ARBA" id="ARBA00022692"/>
    </source>
</evidence>
<keyword evidence="7" id="KW-0560">Oxidoreductase</keyword>
<keyword evidence="8" id="KW-0408">Iron</keyword>
<comment type="similarity">
    <text evidence="2">Belongs to the cytochrome P450 family.</text>
</comment>
<sequence>MEDQSILYPSLPAILFLAFMLVFLSKTRHKNLSPSPPSLSIISHLHLLKTPTHRALLKLPQKYGPIISLKLGSHFAVLVSSASVAEECFTKNDIILAKCPKSLFGTDTSAMTLEWAMANLLNHSKVLKKAREEINSQLGDERLVEESDAMELQYLQNIISKTLRLYPGTPLLIRHLSSADCIIRLAKRVVSLALGSIIQCFEWERVSEGKVNMTEGKGGATMPKAQPLEAMCKARSIVNKLLCGVE</sequence>
<keyword evidence="4 11" id="KW-0812">Transmembrane</keyword>
<dbReference type="SUPFAM" id="SSF48264">
    <property type="entry name" value="Cytochrome P450"/>
    <property type="match status" value="2"/>
</dbReference>
<evidence type="ECO:0008006" key="14">
    <source>
        <dbReference type="Google" id="ProtNLM"/>
    </source>
</evidence>
<dbReference type="GO" id="GO:0016705">
    <property type="term" value="F:oxidoreductase activity, acting on paired donors, with incorporation or reduction of molecular oxygen"/>
    <property type="evidence" value="ECO:0007669"/>
    <property type="project" value="InterPro"/>
</dbReference>
<dbReference type="GO" id="GO:0005506">
    <property type="term" value="F:iron ion binding"/>
    <property type="evidence" value="ECO:0007669"/>
    <property type="project" value="InterPro"/>
</dbReference>
<dbReference type="GO" id="GO:0016020">
    <property type="term" value="C:membrane"/>
    <property type="evidence" value="ECO:0007669"/>
    <property type="project" value="UniProtKB-SubCell"/>
</dbReference>
<dbReference type="Pfam" id="PF00067">
    <property type="entry name" value="p450"/>
    <property type="match status" value="1"/>
</dbReference>
<evidence type="ECO:0000256" key="1">
    <source>
        <dbReference type="ARBA" id="ARBA00004167"/>
    </source>
</evidence>
<keyword evidence="9" id="KW-0503">Monooxygenase</keyword>
<dbReference type="PANTHER" id="PTHR47947">
    <property type="entry name" value="CYTOCHROME P450 82C3-RELATED"/>
    <property type="match status" value="1"/>
</dbReference>
<keyword evidence="3" id="KW-0349">Heme</keyword>
<evidence type="ECO:0000256" key="6">
    <source>
        <dbReference type="ARBA" id="ARBA00022989"/>
    </source>
</evidence>
<keyword evidence="6 11" id="KW-1133">Transmembrane helix</keyword>
<evidence type="ECO:0000256" key="5">
    <source>
        <dbReference type="ARBA" id="ARBA00022723"/>
    </source>
</evidence>
<evidence type="ECO:0000256" key="10">
    <source>
        <dbReference type="ARBA" id="ARBA00023136"/>
    </source>
</evidence>
<reference evidence="12 13" key="1">
    <citation type="journal article" date="2021" name="Commun. Biol.">
        <title>The genome of Shorea leprosula (Dipterocarpaceae) highlights the ecological relevance of drought in aseasonal tropical rainforests.</title>
        <authorList>
            <person name="Ng K.K.S."/>
            <person name="Kobayashi M.J."/>
            <person name="Fawcett J.A."/>
            <person name="Hatakeyama M."/>
            <person name="Paape T."/>
            <person name="Ng C.H."/>
            <person name="Ang C.C."/>
            <person name="Tnah L.H."/>
            <person name="Lee C.T."/>
            <person name="Nishiyama T."/>
            <person name="Sese J."/>
            <person name="O'Brien M.J."/>
            <person name="Copetti D."/>
            <person name="Mohd Noor M.I."/>
            <person name="Ong R.C."/>
            <person name="Putra M."/>
            <person name="Sireger I.Z."/>
            <person name="Indrioko S."/>
            <person name="Kosugi Y."/>
            <person name="Izuno A."/>
            <person name="Isagi Y."/>
            <person name="Lee S.L."/>
            <person name="Shimizu K.K."/>
        </authorList>
    </citation>
    <scope>NUCLEOTIDE SEQUENCE [LARGE SCALE GENOMIC DNA]</scope>
    <source>
        <strain evidence="12">214</strain>
    </source>
</reference>
<evidence type="ECO:0000256" key="2">
    <source>
        <dbReference type="ARBA" id="ARBA00010617"/>
    </source>
</evidence>
<dbReference type="PANTHER" id="PTHR47947:SF62">
    <property type="entry name" value="CYTOCHROME P450, FAMILY 81, SUBFAMILY D, POLYPEPTIDE 5"/>
    <property type="match status" value="1"/>
</dbReference>
<evidence type="ECO:0000313" key="12">
    <source>
        <dbReference type="EMBL" id="GKV16714.1"/>
    </source>
</evidence>
<evidence type="ECO:0000256" key="9">
    <source>
        <dbReference type="ARBA" id="ARBA00023033"/>
    </source>
</evidence>
<evidence type="ECO:0000313" key="13">
    <source>
        <dbReference type="Proteomes" id="UP001054252"/>
    </source>
</evidence>
<dbReference type="AlphaFoldDB" id="A0AAV5JQ59"/>
<dbReference type="InterPro" id="IPR001128">
    <property type="entry name" value="Cyt_P450"/>
</dbReference>
<organism evidence="12 13">
    <name type="scientific">Rubroshorea leprosula</name>
    <dbReference type="NCBI Taxonomy" id="152421"/>
    <lineage>
        <taxon>Eukaryota</taxon>
        <taxon>Viridiplantae</taxon>
        <taxon>Streptophyta</taxon>
        <taxon>Embryophyta</taxon>
        <taxon>Tracheophyta</taxon>
        <taxon>Spermatophyta</taxon>
        <taxon>Magnoliopsida</taxon>
        <taxon>eudicotyledons</taxon>
        <taxon>Gunneridae</taxon>
        <taxon>Pentapetalae</taxon>
        <taxon>rosids</taxon>
        <taxon>malvids</taxon>
        <taxon>Malvales</taxon>
        <taxon>Dipterocarpaceae</taxon>
        <taxon>Rubroshorea</taxon>
    </lineage>
</organism>
<comment type="subcellular location">
    <subcellularLocation>
        <location evidence="1">Membrane</location>
        <topology evidence="1">Single-pass membrane protein</topology>
    </subcellularLocation>
</comment>
<keyword evidence="13" id="KW-1185">Reference proteome</keyword>
<dbReference type="InterPro" id="IPR036396">
    <property type="entry name" value="Cyt_P450_sf"/>
</dbReference>
<dbReference type="GO" id="GO:0020037">
    <property type="term" value="F:heme binding"/>
    <property type="evidence" value="ECO:0007669"/>
    <property type="project" value="InterPro"/>
</dbReference>
<dbReference type="GO" id="GO:0004497">
    <property type="term" value="F:monooxygenase activity"/>
    <property type="evidence" value="ECO:0007669"/>
    <property type="project" value="UniProtKB-KW"/>
</dbReference>
<comment type="caution">
    <text evidence="12">The sequence shown here is derived from an EMBL/GenBank/DDBJ whole genome shotgun (WGS) entry which is preliminary data.</text>
</comment>